<organism evidence="2">
    <name type="scientific">Funkikonia zheana</name>
    <dbReference type="NCBI Taxonomy" id="3133676"/>
    <lineage>
        <taxon>Eukaryota</taxon>
        <taxon>Metazoa</taxon>
        <taxon>Ecdysozoa</taxon>
        <taxon>Arthropoda</taxon>
        <taxon>Hexapoda</taxon>
        <taxon>Insecta</taxon>
        <taxon>Pterygota</taxon>
        <taxon>Neoptera</taxon>
        <taxon>Paraneoptera</taxon>
        <taxon>Hemiptera</taxon>
        <taxon>Auchenorrhyncha</taxon>
        <taxon>Membracoidea</taxon>
        <taxon>Cicadellidae</taxon>
        <taxon>Ledrinae</taxon>
        <taxon>Funkikonia</taxon>
    </lineage>
</organism>
<feature type="transmembrane region" description="Helical" evidence="1">
    <location>
        <begin position="41"/>
        <end position="63"/>
    </location>
</feature>
<gene>
    <name evidence="2" type="primary">ND6</name>
</gene>
<evidence type="ECO:0000256" key="1">
    <source>
        <dbReference type="SAM" id="Phobius"/>
    </source>
</evidence>
<geneLocation type="mitochondrion" evidence="2"/>
<keyword evidence="1" id="KW-1133">Transmembrane helix</keyword>
<keyword evidence="2" id="KW-0496">Mitochondrion</keyword>
<feature type="transmembrane region" description="Helical" evidence="1">
    <location>
        <begin position="12"/>
        <end position="35"/>
    </location>
</feature>
<reference evidence="2" key="1">
    <citation type="submission" date="2021-06" db="EMBL/GenBank/DDBJ databases">
        <authorList>
            <consortium name="Expending Complete Mitogenomes of Ledrinae and Compositional heterogeneity effect on the phylogenetic inferences of paraphyletic family: Cicadellidae (Hemiptera: Cicadomorpha)"/>
            <person name="Huang W."/>
            <person name="Yu T."/>
            <person name="Zhang Y."/>
        </authorList>
    </citation>
    <scope>NUCLEOTIDE SEQUENCE</scope>
</reference>
<sequence>MKFIVYSCSLSCFMINPMSMGLLLMFYFFFISFLIGKVMLTSWFCIVIMLVMIGGLLVIFMYISSISSNEKFKVSFFFLVGLFLLFLFLDELFFEFHCFDFLNFDMVNLTESFFLVKLYNGCLSLTVFLIVYLIFTMIVVSNIVKHFKGPLRSFSYE</sequence>
<reference evidence="2" key="2">
    <citation type="submission" date="2024-06" db="EMBL/GenBank/DDBJ databases">
        <title>Expending Complete Mitogenomes of Ledrinae and Compositional heterogeneity effect on the phylogenetic inferences of paraphyletic family: Cicadellidae (Hemiptera: Cicadomorpha).</title>
        <authorList>
            <person name="Huang W."/>
            <person name="Yu T."/>
            <person name="Zhang Y."/>
        </authorList>
    </citation>
    <scope>NUCLEOTIDE SEQUENCE</scope>
</reference>
<dbReference type="AlphaFoldDB" id="A0AAU6PC25"/>
<proteinExistence type="predicted"/>
<name>A0AAU6PC25_9HEMI</name>
<keyword evidence="1" id="KW-0472">Membrane</keyword>
<dbReference type="EMBL" id="MZ333278">
    <property type="protein sequence ID" value="WXH77288.1"/>
    <property type="molecule type" value="Genomic_DNA"/>
</dbReference>
<evidence type="ECO:0000313" key="2">
    <source>
        <dbReference type="EMBL" id="WXH77288.1"/>
    </source>
</evidence>
<feature type="transmembrane region" description="Helical" evidence="1">
    <location>
        <begin position="114"/>
        <end position="144"/>
    </location>
</feature>
<keyword evidence="1" id="KW-0812">Transmembrane</keyword>
<feature type="transmembrane region" description="Helical" evidence="1">
    <location>
        <begin position="75"/>
        <end position="94"/>
    </location>
</feature>
<accession>A0AAU6PC25</accession>
<protein>
    <submittedName>
        <fullName evidence="2">NADH dehydrogenase subunit 6</fullName>
    </submittedName>
</protein>